<dbReference type="PANTHER" id="PTHR24148:SF73">
    <property type="entry name" value="HET DOMAIN PROTEIN (AFU_ORTHOLOGUE AFUA_8G01020)"/>
    <property type="match status" value="1"/>
</dbReference>
<dbReference type="AlphaFoldDB" id="A0A9P8UA95"/>
<feature type="domain" description="Heterokaryon incompatibility" evidence="1">
    <location>
        <begin position="53"/>
        <end position="204"/>
    </location>
</feature>
<dbReference type="EMBL" id="JAGPXC010000014">
    <property type="protein sequence ID" value="KAH6640037.1"/>
    <property type="molecule type" value="Genomic_DNA"/>
</dbReference>
<organism evidence="2 3">
    <name type="scientific">Truncatella angustata</name>
    <dbReference type="NCBI Taxonomy" id="152316"/>
    <lineage>
        <taxon>Eukaryota</taxon>
        <taxon>Fungi</taxon>
        <taxon>Dikarya</taxon>
        <taxon>Ascomycota</taxon>
        <taxon>Pezizomycotina</taxon>
        <taxon>Sordariomycetes</taxon>
        <taxon>Xylariomycetidae</taxon>
        <taxon>Amphisphaeriales</taxon>
        <taxon>Sporocadaceae</taxon>
        <taxon>Truncatella</taxon>
    </lineage>
</organism>
<dbReference type="PANTHER" id="PTHR24148">
    <property type="entry name" value="ANKYRIN REPEAT DOMAIN-CONTAINING PROTEIN 39 HOMOLOG-RELATED"/>
    <property type="match status" value="1"/>
</dbReference>
<proteinExistence type="predicted"/>
<dbReference type="Pfam" id="PF06985">
    <property type="entry name" value="HET"/>
    <property type="match status" value="1"/>
</dbReference>
<protein>
    <submittedName>
        <fullName evidence="2">Heterokaryon incompatibility protein-domain-containing protein</fullName>
    </submittedName>
</protein>
<dbReference type="Pfam" id="PF26639">
    <property type="entry name" value="Het-6_barrel"/>
    <property type="match status" value="1"/>
</dbReference>
<dbReference type="InterPro" id="IPR052895">
    <property type="entry name" value="HetReg/Transcr_Mod"/>
</dbReference>
<evidence type="ECO:0000313" key="2">
    <source>
        <dbReference type="EMBL" id="KAH6640037.1"/>
    </source>
</evidence>
<accession>A0A9P8UA95</accession>
<comment type="caution">
    <text evidence="2">The sequence shown here is derived from an EMBL/GenBank/DDBJ whole genome shotgun (WGS) entry which is preliminary data.</text>
</comment>
<name>A0A9P8UA95_9PEZI</name>
<dbReference type="RefSeq" id="XP_045951111.1">
    <property type="nucleotide sequence ID" value="XM_046104374.1"/>
</dbReference>
<dbReference type="InterPro" id="IPR010730">
    <property type="entry name" value="HET"/>
</dbReference>
<sequence length="632" mass="71869">MAIESIINMTDIYSSLPGERWARVLVLAPGNWESPLSCTLEPYDLDSEHIQPYEAISYVWGDPRPTEPISINDKATFATQSLASALQQLRLPDIDRRLWADAICINQSDLNEKGYAVTMMGSIYESASRVIVWLGTDMSGTAQTAIDVIKSFNRLVEKQLTPQQFHKAWGPLHDPDGMIKRNQLEHAVRLFGNVWFRRAWVLQEVGVAKDALLAYGSATVDFAEAIQFICAWSSYYGYHDGKMQFPGLDFKSAYLRLLFGKVWVSYLPARALTFEHTWIRKSPLLQYEAQILRCEQYLEFLDILFLNMNELRATDPRDFVFAFLSNPLSRQPDGRPIIQADYTISSSEVRRRLFSELAKKSLRFLGLVWHSSDTDLKDESSWYPDFDKYSTGCINGRYDANLSISPVFNASISAEICGNMLKISALLVDEVGSCGPVAPYPVKDNDHQAITFPKVLEQYWDLAWDHEIKCKSSGSFRDMILRFASTLLHTIDTENHSEILFSFTKFVQNKCPEIYQELLRRWPGSEKLKQQTETTQRIPFGPRAEWTIKGHRFFVSSNGNFGTGSPLVQPGDLICVIPTVQAPVIIRPVDIANRPTYRVISACYVYGLMYGHAVSQWIEDPSSLNKSDLTFV</sequence>
<dbReference type="OrthoDB" id="5386682at2759"/>
<gene>
    <name evidence="2" type="ORF">BKA67DRAFT_588335</name>
</gene>
<reference evidence="2" key="1">
    <citation type="journal article" date="2021" name="Nat. Commun.">
        <title>Genetic determinants of endophytism in the Arabidopsis root mycobiome.</title>
        <authorList>
            <person name="Mesny F."/>
            <person name="Miyauchi S."/>
            <person name="Thiergart T."/>
            <person name="Pickel B."/>
            <person name="Atanasova L."/>
            <person name="Karlsson M."/>
            <person name="Huettel B."/>
            <person name="Barry K.W."/>
            <person name="Haridas S."/>
            <person name="Chen C."/>
            <person name="Bauer D."/>
            <person name="Andreopoulos W."/>
            <person name="Pangilinan J."/>
            <person name="LaButti K."/>
            <person name="Riley R."/>
            <person name="Lipzen A."/>
            <person name="Clum A."/>
            <person name="Drula E."/>
            <person name="Henrissat B."/>
            <person name="Kohler A."/>
            <person name="Grigoriev I.V."/>
            <person name="Martin F.M."/>
            <person name="Hacquard S."/>
        </authorList>
    </citation>
    <scope>NUCLEOTIDE SEQUENCE</scope>
    <source>
        <strain evidence="2">MPI-SDFR-AT-0073</strain>
    </source>
</reference>
<dbReference type="GeneID" id="70133265"/>
<dbReference type="Proteomes" id="UP000758603">
    <property type="component" value="Unassembled WGS sequence"/>
</dbReference>
<evidence type="ECO:0000313" key="3">
    <source>
        <dbReference type="Proteomes" id="UP000758603"/>
    </source>
</evidence>
<keyword evidence="3" id="KW-1185">Reference proteome</keyword>
<evidence type="ECO:0000259" key="1">
    <source>
        <dbReference type="Pfam" id="PF06985"/>
    </source>
</evidence>